<dbReference type="EMBL" id="FOMX01000097">
    <property type="protein sequence ID" value="SFF46951.1"/>
    <property type="molecule type" value="Genomic_DNA"/>
</dbReference>
<proteinExistence type="predicted"/>
<dbReference type="PROSITE" id="PS51257">
    <property type="entry name" value="PROKAR_LIPOPROTEIN"/>
    <property type="match status" value="1"/>
</dbReference>
<dbReference type="STRING" id="54.SAMN02745121_09067"/>
<evidence type="ECO:0000256" key="1">
    <source>
        <dbReference type="SAM" id="SignalP"/>
    </source>
</evidence>
<keyword evidence="3" id="KW-1185">Reference proteome</keyword>
<feature type="chain" id="PRO_5011606555" evidence="1">
    <location>
        <begin position="20"/>
        <end position="100"/>
    </location>
</feature>
<dbReference type="AlphaFoldDB" id="A0A1I2J2J1"/>
<feature type="signal peptide" evidence="1">
    <location>
        <begin position="1"/>
        <end position="19"/>
    </location>
</feature>
<dbReference type="InterPro" id="IPR034660">
    <property type="entry name" value="DinB/YfiT-like"/>
</dbReference>
<accession>A0A1I2J2J1</accession>
<dbReference type="Proteomes" id="UP000199400">
    <property type="component" value="Unassembled WGS sequence"/>
</dbReference>
<dbReference type="SUPFAM" id="SSF109854">
    <property type="entry name" value="DinB/YfiT-like putative metalloenzymes"/>
    <property type="match status" value="1"/>
</dbReference>
<evidence type="ECO:0000313" key="2">
    <source>
        <dbReference type="EMBL" id="SFF46951.1"/>
    </source>
</evidence>
<name>A0A1I2J2J1_9BACT</name>
<organism evidence="2 3">
    <name type="scientific">Nannocystis exedens</name>
    <dbReference type="NCBI Taxonomy" id="54"/>
    <lineage>
        <taxon>Bacteria</taxon>
        <taxon>Pseudomonadati</taxon>
        <taxon>Myxococcota</taxon>
        <taxon>Polyangia</taxon>
        <taxon>Nannocystales</taxon>
        <taxon>Nannocystaceae</taxon>
        <taxon>Nannocystis</taxon>
    </lineage>
</organism>
<keyword evidence="1" id="KW-0732">Signal</keyword>
<dbReference type="Pfam" id="PF09351">
    <property type="entry name" value="DUF1993"/>
    <property type="match status" value="1"/>
</dbReference>
<evidence type="ECO:0000313" key="3">
    <source>
        <dbReference type="Proteomes" id="UP000199400"/>
    </source>
</evidence>
<protein>
    <submittedName>
        <fullName evidence="2">Uncharacterized protein</fullName>
    </submittedName>
</protein>
<reference evidence="3" key="1">
    <citation type="submission" date="2016-10" db="EMBL/GenBank/DDBJ databases">
        <authorList>
            <person name="Varghese N."/>
            <person name="Submissions S."/>
        </authorList>
    </citation>
    <scope>NUCLEOTIDE SEQUENCE [LARGE SCALE GENOMIC DNA]</scope>
    <source>
        <strain evidence="3">ATCC 25963</strain>
    </source>
</reference>
<dbReference type="Gene3D" id="1.20.120.450">
    <property type="entry name" value="dinb family like domain"/>
    <property type="match status" value="1"/>
</dbReference>
<dbReference type="RefSeq" id="WP_211302357.1">
    <property type="nucleotide sequence ID" value="NZ_FOMX01000097.1"/>
</dbReference>
<gene>
    <name evidence="2" type="ORF">SAMN02745121_09067</name>
</gene>
<dbReference type="InterPro" id="IPR018531">
    <property type="entry name" value="DUF1993"/>
</dbReference>
<sequence>MRRLSAALVFVASACTADAPGFAAFTAAWNLAKGTGRTTGEKAPTSAVSALTIIACSSAKGTGPLPNFHFHAVTAYDILRSHGVPIGKRDYEGQLRSRTA</sequence>